<sequence length="69" mass="6939">MSTTSTYTVSGMTCGHCVQAVKTEIGKIDGVTSVDVDLASGRVVVDAAAEIADTDIAAAVDEAGYELAS</sequence>
<protein>
    <submittedName>
        <fullName evidence="4">Heavy-metal-associated domain-containing protein</fullName>
    </submittedName>
</protein>
<dbReference type="InterPro" id="IPR001802">
    <property type="entry name" value="MerP/CopZ"/>
</dbReference>
<evidence type="ECO:0000313" key="5">
    <source>
        <dbReference type="Proteomes" id="UP000570678"/>
    </source>
</evidence>
<dbReference type="InterPro" id="IPR006121">
    <property type="entry name" value="HMA_dom"/>
</dbReference>
<evidence type="ECO:0000256" key="1">
    <source>
        <dbReference type="ARBA" id="ARBA00022723"/>
    </source>
</evidence>
<reference evidence="4 5" key="1">
    <citation type="submission" date="2020-04" db="EMBL/GenBank/DDBJ databases">
        <title>MicrobeNet Type strains.</title>
        <authorList>
            <person name="Nicholson A.C."/>
        </authorList>
    </citation>
    <scope>NUCLEOTIDE SEQUENCE [LARGE SCALE GENOMIC DNA]</scope>
    <source>
        <strain evidence="4 5">JCM 3332</strain>
    </source>
</reference>
<dbReference type="RefSeq" id="WP_062973580.1">
    <property type="nucleotide sequence ID" value="NZ_JAAXOT010000002.1"/>
</dbReference>
<dbReference type="GO" id="GO:0005507">
    <property type="term" value="F:copper ion binding"/>
    <property type="evidence" value="ECO:0007669"/>
    <property type="project" value="InterPro"/>
</dbReference>
<name>A0A846YD91_9NOCA</name>
<keyword evidence="1" id="KW-0479">Metal-binding</keyword>
<dbReference type="EMBL" id="JAAXOT010000002">
    <property type="protein sequence ID" value="NKY55712.1"/>
    <property type="molecule type" value="Genomic_DNA"/>
</dbReference>
<accession>A0A846YD91</accession>
<comment type="caution">
    <text evidence="4">The sequence shown here is derived from an EMBL/GenBank/DDBJ whole genome shotgun (WGS) entry which is preliminary data.</text>
</comment>
<dbReference type="Gene3D" id="3.30.70.100">
    <property type="match status" value="1"/>
</dbReference>
<dbReference type="PROSITE" id="PS50846">
    <property type="entry name" value="HMA_2"/>
    <property type="match status" value="1"/>
</dbReference>
<dbReference type="PRINTS" id="PR00946">
    <property type="entry name" value="HGSCAVENGER"/>
</dbReference>
<dbReference type="InterPro" id="IPR036163">
    <property type="entry name" value="HMA_dom_sf"/>
</dbReference>
<organism evidence="4 5">
    <name type="scientific">Nocardia flavorosea</name>
    <dbReference type="NCBI Taxonomy" id="53429"/>
    <lineage>
        <taxon>Bacteria</taxon>
        <taxon>Bacillati</taxon>
        <taxon>Actinomycetota</taxon>
        <taxon>Actinomycetes</taxon>
        <taxon>Mycobacteriales</taxon>
        <taxon>Nocardiaceae</taxon>
        <taxon>Nocardia</taxon>
    </lineage>
</organism>
<evidence type="ECO:0000313" key="4">
    <source>
        <dbReference type="EMBL" id="NKY55712.1"/>
    </source>
</evidence>
<gene>
    <name evidence="4" type="ORF">HGA15_05955</name>
</gene>
<dbReference type="NCBIfam" id="TIGR00003">
    <property type="entry name" value="copper ion binding protein"/>
    <property type="match status" value="1"/>
</dbReference>
<dbReference type="InterPro" id="IPR017969">
    <property type="entry name" value="Heavy-metal-associated_CS"/>
</dbReference>
<keyword evidence="2" id="KW-0186">Copper</keyword>
<keyword evidence="5" id="KW-1185">Reference proteome</keyword>
<dbReference type="Proteomes" id="UP000570678">
    <property type="component" value="Unassembled WGS sequence"/>
</dbReference>
<evidence type="ECO:0000256" key="2">
    <source>
        <dbReference type="ARBA" id="ARBA00023008"/>
    </source>
</evidence>
<dbReference type="FunFam" id="3.30.70.100:FF:000001">
    <property type="entry name" value="ATPase copper transporting beta"/>
    <property type="match status" value="1"/>
</dbReference>
<dbReference type="CDD" id="cd00371">
    <property type="entry name" value="HMA"/>
    <property type="match status" value="1"/>
</dbReference>
<dbReference type="PROSITE" id="PS01047">
    <property type="entry name" value="HMA_1"/>
    <property type="match status" value="1"/>
</dbReference>
<dbReference type="InterPro" id="IPR006122">
    <property type="entry name" value="HMA_Cu_ion-bd"/>
</dbReference>
<dbReference type="Pfam" id="PF00403">
    <property type="entry name" value="HMA"/>
    <property type="match status" value="1"/>
</dbReference>
<proteinExistence type="predicted"/>
<feature type="domain" description="HMA" evidence="3">
    <location>
        <begin position="3"/>
        <end position="68"/>
    </location>
</feature>
<dbReference type="SUPFAM" id="SSF55008">
    <property type="entry name" value="HMA, heavy metal-associated domain"/>
    <property type="match status" value="1"/>
</dbReference>
<evidence type="ECO:0000259" key="3">
    <source>
        <dbReference type="PROSITE" id="PS50846"/>
    </source>
</evidence>
<dbReference type="AlphaFoldDB" id="A0A846YD91"/>